<sequence length="406" mass="46777">MAPTRHHRHKAPGKTTHPTTRAQTKTGTASRRYADRPTTKKPKPPARYKIRRILGERRNGGKTEYLLQWLPSWETVSSIGGGRQVILDEWAEHRKSKETFEFKPKTSDATETTYHMLRDDVSTENDNEEMLRQMFEAVMEKVKDLMAPQTDWTEEFKEGEWAFAAGQEIKANRIASNGSGSPTTATGILRKTYEDMKNLYETDSMPENFNDGTLKYGSIRLHYLGQIDATNLKKGVPAKQSRSPKFAWEIVLPLFQQGMQNIDAESMTDGKNFEQHFKWLSWWVEEAVTFAPYVLKNPWFLLLVRFFITSDDLGPFLKKKTGIILSNDWGSDSRDYLIATYLDEVDFEFRCPHDVQDTYLHLRDFFRDCAEDDSPVNDSSEENGAQEYVEGLGHIMVDAEDDEDLD</sequence>
<dbReference type="EMBL" id="MU001814">
    <property type="protein sequence ID" value="KAF2797132.1"/>
    <property type="molecule type" value="Genomic_DNA"/>
</dbReference>
<proteinExistence type="predicted"/>
<evidence type="ECO:0000313" key="3">
    <source>
        <dbReference type="EMBL" id="KAF2797132.1"/>
    </source>
</evidence>
<dbReference type="SUPFAM" id="SSF54160">
    <property type="entry name" value="Chromo domain-like"/>
    <property type="match status" value="1"/>
</dbReference>
<dbReference type="InterPro" id="IPR016197">
    <property type="entry name" value="Chromo-like_dom_sf"/>
</dbReference>
<keyword evidence="4" id="KW-1185">Reference proteome</keyword>
<dbReference type="AlphaFoldDB" id="A0A6A6XL84"/>
<organism evidence="3 4">
    <name type="scientific">Melanomma pulvis-pyrius CBS 109.77</name>
    <dbReference type="NCBI Taxonomy" id="1314802"/>
    <lineage>
        <taxon>Eukaryota</taxon>
        <taxon>Fungi</taxon>
        <taxon>Dikarya</taxon>
        <taxon>Ascomycota</taxon>
        <taxon>Pezizomycotina</taxon>
        <taxon>Dothideomycetes</taxon>
        <taxon>Pleosporomycetidae</taxon>
        <taxon>Pleosporales</taxon>
        <taxon>Melanommataceae</taxon>
        <taxon>Melanomma</taxon>
    </lineage>
</organism>
<protein>
    <submittedName>
        <fullName evidence="3">Uncharacterized protein</fullName>
    </submittedName>
</protein>
<dbReference type="Proteomes" id="UP000799757">
    <property type="component" value="Unassembled WGS sequence"/>
</dbReference>
<feature type="compositionally biased region" description="Basic residues" evidence="2">
    <location>
        <begin position="39"/>
        <end position="48"/>
    </location>
</feature>
<evidence type="ECO:0000256" key="2">
    <source>
        <dbReference type="SAM" id="MobiDB-lite"/>
    </source>
</evidence>
<comment type="subunit">
    <text evidence="1">Component of the NuA4 histone acetyltransferase complex.</text>
</comment>
<dbReference type="CDD" id="cd00024">
    <property type="entry name" value="CD_CSD"/>
    <property type="match status" value="1"/>
</dbReference>
<evidence type="ECO:0000256" key="1">
    <source>
        <dbReference type="ARBA" id="ARBA00011353"/>
    </source>
</evidence>
<dbReference type="OrthoDB" id="3800963at2759"/>
<feature type="compositionally biased region" description="Basic residues" evidence="2">
    <location>
        <begin position="1"/>
        <end position="12"/>
    </location>
</feature>
<evidence type="ECO:0000313" key="4">
    <source>
        <dbReference type="Proteomes" id="UP000799757"/>
    </source>
</evidence>
<name>A0A6A6XL84_9PLEO</name>
<reference evidence="3" key="1">
    <citation type="journal article" date="2020" name="Stud. Mycol.">
        <title>101 Dothideomycetes genomes: a test case for predicting lifestyles and emergence of pathogens.</title>
        <authorList>
            <person name="Haridas S."/>
            <person name="Albert R."/>
            <person name="Binder M."/>
            <person name="Bloem J."/>
            <person name="Labutti K."/>
            <person name="Salamov A."/>
            <person name="Andreopoulos B."/>
            <person name="Baker S."/>
            <person name="Barry K."/>
            <person name="Bills G."/>
            <person name="Bluhm B."/>
            <person name="Cannon C."/>
            <person name="Castanera R."/>
            <person name="Culley D."/>
            <person name="Daum C."/>
            <person name="Ezra D."/>
            <person name="Gonzalez J."/>
            <person name="Henrissat B."/>
            <person name="Kuo A."/>
            <person name="Liang C."/>
            <person name="Lipzen A."/>
            <person name="Lutzoni F."/>
            <person name="Magnuson J."/>
            <person name="Mondo S."/>
            <person name="Nolan M."/>
            <person name="Ohm R."/>
            <person name="Pangilinan J."/>
            <person name="Park H.-J."/>
            <person name="Ramirez L."/>
            <person name="Alfaro M."/>
            <person name="Sun H."/>
            <person name="Tritt A."/>
            <person name="Yoshinaga Y."/>
            <person name="Zwiers L.-H."/>
            <person name="Turgeon B."/>
            <person name="Goodwin S."/>
            <person name="Spatafora J."/>
            <person name="Crous P."/>
            <person name="Grigoriev I."/>
        </authorList>
    </citation>
    <scope>NUCLEOTIDE SEQUENCE</scope>
    <source>
        <strain evidence="3">CBS 109.77</strain>
    </source>
</reference>
<gene>
    <name evidence="3" type="ORF">K505DRAFT_334598</name>
</gene>
<feature type="compositionally biased region" description="Polar residues" evidence="2">
    <location>
        <begin position="16"/>
        <end position="29"/>
    </location>
</feature>
<accession>A0A6A6XL84</accession>
<feature type="region of interest" description="Disordered" evidence="2">
    <location>
        <begin position="1"/>
        <end position="48"/>
    </location>
</feature>